<dbReference type="EMBL" id="BJNE01000004">
    <property type="protein sequence ID" value="GEC12094.1"/>
    <property type="molecule type" value="Genomic_DNA"/>
</dbReference>
<sequence length="163" mass="17943">MPLFIIDASAMVVVENCCNDEQEFRQVLASMTTLVGSGDLLCSNLSVKQIVAYEDDAIVVSWIKMAAANFVFTSPDYHYLDEVLEKCVEIFDPTDTEENPQAETLALALHARDKFGMKNVVVVTDQWVDSPLVSAQGPAASNLLLEAMRVEDFISELLGVQIP</sequence>
<comment type="caution">
    <text evidence="1">The sequence shown here is derived from an EMBL/GenBank/DDBJ whole genome shotgun (WGS) entry which is preliminary data.</text>
</comment>
<evidence type="ECO:0000313" key="1">
    <source>
        <dbReference type="EMBL" id="GEC12094.1"/>
    </source>
</evidence>
<evidence type="ECO:0008006" key="3">
    <source>
        <dbReference type="Google" id="ProtNLM"/>
    </source>
</evidence>
<dbReference type="Proteomes" id="UP000316242">
    <property type="component" value="Unassembled WGS sequence"/>
</dbReference>
<protein>
    <recommendedName>
        <fullName evidence="3">PIN domain-containing protein</fullName>
    </recommendedName>
</protein>
<reference evidence="1 2" key="1">
    <citation type="submission" date="2019-06" db="EMBL/GenBank/DDBJ databases">
        <title>Whole genome shotgun sequence of Glutamicibacter nicotianae NBRC 14234.</title>
        <authorList>
            <person name="Hosoyama A."/>
            <person name="Uohara A."/>
            <person name="Ohji S."/>
            <person name="Ichikawa N."/>
        </authorList>
    </citation>
    <scope>NUCLEOTIDE SEQUENCE [LARGE SCALE GENOMIC DNA]</scope>
    <source>
        <strain evidence="1 2">NBRC 14234</strain>
    </source>
</reference>
<name>A0ABQ0RJW2_GLUNI</name>
<keyword evidence="2" id="KW-1185">Reference proteome</keyword>
<evidence type="ECO:0000313" key="2">
    <source>
        <dbReference type="Proteomes" id="UP000316242"/>
    </source>
</evidence>
<organism evidence="1 2">
    <name type="scientific">Glutamicibacter nicotianae</name>
    <name type="common">Arthrobacter nicotianae</name>
    <dbReference type="NCBI Taxonomy" id="37929"/>
    <lineage>
        <taxon>Bacteria</taxon>
        <taxon>Bacillati</taxon>
        <taxon>Actinomycetota</taxon>
        <taxon>Actinomycetes</taxon>
        <taxon>Micrococcales</taxon>
        <taxon>Micrococcaceae</taxon>
        <taxon>Glutamicibacter</taxon>
    </lineage>
</organism>
<gene>
    <name evidence="1" type="ORF">ANI01nite_12970</name>
</gene>
<proteinExistence type="predicted"/>
<accession>A0ABQ0RJW2</accession>